<dbReference type="InterPro" id="IPR033703">
    <property type="entry name" value="Rhv-like"/>
</dbReference>
<evidence type="ECO:0000259" key="4">
    <source>
        <dbReference type="Pfam" id="PF08762"/>
    </source>
</evidence>
<feature type="domain" description="Picornavirus capsid" evidence="3">
    <location>
        <begin position="390"/>
        <end position="482"/>
    </location>
</feature>
<evidence type="ECO:0000256" key="2">
    <source>
        <dbReference type="ARBA" id="ARBA00022844"/>
    </source>
</evidence>
<dbReference type="InterPro" id="IPR014872">
    <property type="entry name" value="Dicistrovirus_capsid-polyPr_C"/>
</dbReference>
<feature type="domain" description="Picornavirus capsid" evidence="3">
    <location>
        <begin position="75"/>
        <end position="165"/>
    </location>
</feature>
<sequence length="806" mass="88016">MNIADQRITKVEDSYIAPPQLSILSTQDRIAMPSDKLTSEDILKNPVIANTIPWSTSQAVGTTLTSFSIPAIFATLGTFHKQMLQTYAFMKPVVSVRVQVNSTKFHLGKLLVISDPMQALTPTDSPTVARCLNIYSASGQPHAIIDAGYSNSVEIKVPFEHVLTYLTTNSEEVGPQMSTIYLLILNQLSIPEGSSQTVDVNILVSCDEINLHIPMVPHSPRLVTFNSLEEYQSTFDAVQESTGLIASGAKMAGGLGGTLWNVITMNFSKAASSYSKAMSGFGGILKYFNLDKPSDPLTSTRNTLSVVAPFAHMEGVDTSVRLGATPMGGYTDMSFSAAPKEEMSIPHIIQTYMMWNQIAWADTASVGTELANFFVYPGLSHQTIPANAATTTAQDNTFLSYINSMFKYWHGSIKLRFDFTATQFHTGRLLFVFEPNSSTTYLDPATNQTLSGNLTMLFDLHENKTIEFLVPFVSSTPRKECVNQFFNSLATNDLQSLGRISIRVVNALANPDTVTASIPINCYIAAGSDFRFEVPIIDPFLVLPDKVVTQAVEFNSHDALPLRSDDRTCDTFLVKGSNSILNESHFAEDILDVRDLTRRFANLGSRAISITPDVTESAAFAGYTTIPVRPSLNDFTGSLTPVASRSFPDLISRMYTFWSGSMRFKVAPWSSRNQPIISRATFAMNTADNDALFGANPLYSATSGADAGYPILLTNSSQNSALQIECPFYSAYTQLLNNPVLSTGNFTATIYQTGNVFLKFSAPTTDGFPEVEGVPTLYVSVATSCGDDIAFRLLVSPPKTNFYIST</sequence>
<evidence type="ECO:0008006" key="6">
    <source>
        <dbReference type="Google" id="ProtNLM"/>
    </source>
</evidence>
<dbReference type="Pfam" id="PF00073">
    <property type="entry name" value="Rhv"/>
    <property type="match status" value="2"/>
</dbReference>
<dbReference type="CDD" id="cd00205">
    <property type="entry name" value="rhv_like"/>
    <property type="match status" value="2"/>
</dbReference>
<evidence type="ECO:0000313" key="5">
    <source>
        <dbReference type="EMBL" id="QKN89033.1"/>
    </source>
</evidence>
<protein>
    <recommendedName>
        <fullName evidence="6">Capsid protein</fullName>
    </recommendedName>
</protein>
<organism evidence="5">
    <name type="scientific">Riboviria sp</name>
    <dbReference type="NCBI Taxonomy" id="2585031"/>
    <lineage>
        <taxon>Viruses</taxon>
        <taxon>Riboviria</taxon>
    </lineage>
</organism>
<accession>A0A6M9Z7H4</accession>
<dbReference type="EMBL" id="MT138420">
    <property type="protein sequence ID" value="QKN89033.1"/>
    <property type="molecule type" value="Genomic_RNA"/>
</dbReference>
<dbReference type="GO" id="GO:0044423">
    <property type="term" value="C:virion component"/>
    <property type="evidence" value="ECO:0007669"/>
    <property type="project" value="UniProtKB-KW"/>
</dbReference>
<dbReference type="SUPFAM" id="SSF88633">
    <property type="entry name" value="Positive stranded ssRNA viruses"/>
    <property type="match status" value="3"/>
</dbReference>
<reference evidence="5" key="1">
    <citation type="submission" date="2020-01" db="EMBL/GenBank/DDBJ databases">
        <title>Viral genomes from wild and zoo birds in China.</title>
        <authorList>
            <person name="He M.Y."/>
            <person name="Shan L.T."/>
            <person name="Zhang W."/>
            <person name="Yang X.S."/>
        </authorList>
    </citation>
    <scope>NUCLEOTIDE SEQUENCE</scope>
    <source>
        <strain evidence="5">Zftwig05pic2nc</strain>
    </source>
</reference>
<comment type="subcellular location">
    <subcellularLocation>
        <location evidence="1">Virion</location>
    </subcellularLocation>
</comment>
<dbReference type="Pfam" id="PF08762">
    <property type="entry name" value="CRPV_capsid"/>
    <property type="match status" value="1"/>
</dbReference>
<dbReference type="InterPro" id="IPR029053">
    <property type="entry name" value="Viral_coat"/>
</dbReference>
<name>A0A6M9Z7H4_9VIRU</name>
<proteinExistence type="predicted"/>
<evidence type="ECO:0000259" key="3">
    <source>
        <dbReference type="Pfam" id="PF00073"/>
    </source>
</evidence>
<keyword evidence="2" id="KW-0946">Virion</keyword>
<dbReference type="Gene3D" id="2.60.120.20">
    <property type="match status" value="3"/>
</dbReference>
<dbReference type="GO" id="GO:0005198">
    <property type="term" value="F:structural molecule activity"/>
    <property type="evidence" value="ECO:0007669"/>
    <property type="project" value="InterPro"/>
</dbReference>
<feature type="domain" description="Dicistrovirus capsid-polyprotein C-terminal" evidence="4">
    <location>
        <begin position="588"/>
        <end position="802"/>
    </location>
</feature>
<dbReference type="InterPro" id="IPR001676">
    <property type="entry name" value="Picornavirus_capsid"/>
</dbReference>
<evidence type="ECO:0000256" key="1">
    <source>
        <dbReference type="ARBA" id="ARBA00004328"/>
    </source>
</evidence>